<dbReference type="RefSeq" id="WP_307479480.1">
    <property type="nucleotide sequence ID" value="NZ_JAUTBF010000001.1"/>
</dbReference>
<accession>A0ABU0TQ77</accession>
<comment type="caution">
    <text evidence="1">The sequence shown here is derived from an EMBL/GenBank/DDBJ whole genome shotgun (WGS) entry which is preliminary data.</text>
</comment>
<dbReference type="Proteomes" id="UP001226691">
    <property type="component" value="Unassembled WGS sequence"/>
</dbReference>
<sequence length="80" mass="8739">MDDGDVKGLEVSRKTVRLLVTEHAAGQPFQFVVLGADAQTEASLLEDMRADERAMLSIFPNANSAWTSGFCPRTVPRCGR</sequence>
<gene>
    <name evidence="1" type="ORF">QE412_000394</name>
</gene>
<reference evidence="1 2" key="1">
    <citation type="submission" date="2023-07" db="EMBL/GenBank/DDBJ databases">
        <title>Functional and genomic diversity of the sorghum phyllosphere microbiome.</title>
        <authorList>
            <person name="Shade A."/>
        </authorList>
    </citation>
    <scope>NUCLEOTIDE SEQUENCE [LARGE SCALE GENOMIC DNA]</scope>
    <source>
        <strain evidence="1 2">SORGH_AS_1207</strain>
    </source>
</reference>
<evidence type="ECO:0000313" key="2">
    <source>
        <dbReference type="Proteomes" id="UP001226691"/>
    </source>
</evidence>
<keyword evidence="2" id="KW-1185">Reference proteome</keyword>
<evidence type="ECO:0000313" key="1">
    <source>
        <dbReference type="EMBL" id="MDQ1121821.1"/>
    </source>
</evidence>
<name>A0ABU0TQ77_MICTR</name>
<dbReference type="EMBL" id="JAUTBF010000001">
    <property type="protein sequence ID" value="MDQ1121821.1"/>
    <property type="molecule type" value="Genomic_DNA"/>
</dbReference>
<protein>
    <submittedName>
        <fullName evidence="1">Uncharacterized protein</fullName>
    </submittedName>
</protein>
<organism evidence="1 2">
    <name type="scientific">Microbacterium trichothecenolyticum</name>
    <name type="common">Aureobacterium trichothecenolyticum</name>
    <dbReference type="NCBI Taxonomy" id="69370"/>
    <lineage>
        <taxon>Bacteria</taxon>
        <taxon>Bacillati</taxon>
        <taxon>Actinomycetota</taxon>
        <taxon>Actinomycetes</taxon>
        <taxon>Micrococcales</taxon>
        <taxon>Microbacteriaceae</taxon>
        <taxon>Microbacterium</taxon>
    </lineage>
</organism>
<proteinExistence type="predicted"/>